<dbReference type="InterPro" id="IPR029000">
    <property type="entry name" value="Cyclophilin-like_dom_sf"/>
</dbReference>
<dbReference type="Proteomes" id="UP000024329">
    <property type="component" value="Unassembled WGS sequence"/>
</dbReference>
<evidence type="ECO:0000259" key="5">
    <source>
        <dbReference type="Pfam" id="PF00160"/>
    </source>
</evidence>
<comment type="caution">
    <text evidence="6">The sequence shown here is derived from an EMBL/GenBank/DDBJ whole genome shotgun (WGS) entry which is preliminary data.</text>
</comment>
<dbReference type="GO" id="GO:0003755">
    <property type="term" value="F:peptidyl-prolyl cis-trans isomerase activity"/>
    <property type="evidence" value="ECO:0007669"/>
    <property type="project" value="UniProtKB-KW"/>
</dbReference>
<evidence type="ECO:0000313" key="7">
    <source>
        <dbReference type="Proteomes" id="UP000024329"/>
    </source>
</evidence>
<dbReference type="PANTHER" id="PTHR43246">
    <property type="entry name" value="PEPTIDYL-PROLYL CIS-TRANS ISOMERASE CYP38, CHLOROPLASTIC"/>
    <property type="match status" value="1"/>
</dbReference>
<dbReference type="SUPFAM" id="SSF50891">
    <property type="entry name" value="Cyclophilin-like"/>
    <property type="match status" value="1"/>
</dbReference>
<keyword evidence="4" id="KW-0732">Signal</keyword>
<feature type="chain" id="PRO_5001557000" description="peptidylprolyl isomerase" evidence="4">
    <location>
        <begin position="20"/>
        <end position="326"/>
    </location>
</feature>
<dbReference type="PATRIC" id="fig|158500.4.peg.2510"/>
<dbReference type="Pfam" id="PF00160">
    <property type="entry name" value="Pro_isomerase"/>
    <property type="match status" value="1"/>
</dbReference>
<evidence type="ECO:0000256" key="2">
    <source>
        <dbReference type="ARBA" id="ARBA00023110"/>
    </source>
</evidence>
<name>A0A031JXZ3_9SPHN</name>
<keyword evidence="2" id="KW-0697">Rotamase</keyword>
<evidence type="ECO:0000256" key="1">
    <source>
        <dbReference type="ARBA" id="ARBA00013194"/>
    </source>
</evidence>
<dbReference type="AlphaFoldDB" id="A0A031JXZ3"/>
<dbReference type="InterPro" id="IPR002130">
    <property type="entry name" value="Cyclophilin-type_PPIase_dom"/>
</dbReference>
<feature type="domain" description="PPIase cyclophilin-type" evidence="5">
    <location>
        <begin position="77"/>
        <end position="263"/>
    </location>
</feature>
<evidence type="ECO:0000313" key="6">
    <source>
        <dbReference type="EMBL" id="EZP81800.1"/>
    </source>
</evidence>
<dbReference type="RefSeq" id="WP_036526031.1">
    <property type="nucleotide sequence ID" value="NZ_JFYZ01000011.1"/>
</dbReference>
<dbReference type="EC" id="5.2.1.8" evidence="1"/>
<protein>
    <recommendedName>
        <fullName evidence="1">peptidylprolyl isomerase</fullName>
        <ecNumber evidence="1">5.2.1.8</ecNumber>
    </recommendedName>
</protein>
<dbReference type="EMBL" id="JFYZ01000011">
    <property type="protein sequence ID" value="EZP81800.1"/>
    <property type="molecule type" value="Genomic_DNA"/>
</dbReference>
<sequence>MRTFFSAVALAALATPSLAAGDKPVTPNDVVDAAPASDWQRIAPGDLLVMDLTPGAKGKPRRVVIQLMPAPFSQGWVGNIRKLVAAHWFDGIAVVRVQDNYVVQWGDPDGETPGKAKALPAGLAKPTEKGYVTPLDERLRSSFMQRSAQEPGQPATIPTNPDSYLRNGLTLFDHGWPIAADGRTGWPVHCYGMVGVGRNLSPDTGTGAELYTVIGQAPRQLDRNIALVGRIIAGMEHLSSLPRGTGALGFYETPEERTPIVSVRMGSDLADLPAYEYLSTESASFAAYVDKRANRKDSFYIQPAGGVDVCNAPVPIRPVKQDATKP</sequence>
<gene>
    <name evidence="6" type="ORF">BV97_02458</name>
</gene>
<keyword evidence="3 6" id="KW-0413">Isomerase</keyword>
<proteinExistence type="predicted"/>
<accession>A0A031JXZ3</accession>
<feature type="signal peptide" evidence="4">
    <location>
        <begin position="1"/>
        <end position="19"/>
    </location>
</feature>
<dbReference type="eggNOG" id="COG0652">
    <property type="taxonomic scope" value="Bacteria"/>
</dbReference>
<organism evidence="6 7">
    <name type="scientific">Novosphingobium resinovorum</name>
    <dbReference type="NCBI Taxonomy" id="158500"/>
    <lineage>
        <taxon>Bacteria</taxon>
        <taxon>Pseudomonadati</taxon>
        <taxon>Pseudomonadota</taxon>
        <taxon>Alphaproteobacteria</taxon>
        <taxon>Sphingomonadales</taxon>
        <taxon>Sphingomonadaceae</taxon>
        <taxon>Novosphingobium</taxon>
    </lineage>
</organism>
<evidence type="ECO:0000256" key="3">
    <source>
        <dbReference type="ARBA" id="ARBA00023235"/>
    </source>
</evidence>
<dbReference type="Gene3D" id="2.40.100.10">
    <property type="entry name" value="Cyclophilin-like"/>
    <property type="match status" value="1"/>
</dbReference>
<reference evidence="6 7" key="1">
    <citation type="submission" date="2014-03" db="EMBL/GenBank/DDBJ databases">
        <title>Whole genome sequence of Novosphingobium resinovorum KF1.</title>
        <authorList>
            <person name="Gan H.M."/>
            <person name="Gan H.Y."/>
            <person name="Chew T.H."/>
            <person name="Savka M.A."/>
        </authorList>
    </citation>
    <scope>NUCLEOTIDE SEQUENCE [LARGE SCALE GENOMIC DNA]</scope>
    <source>
        <strain evidence="6 7">KF1</strain>
    </source>
</reference>
<evidence type="ECO:0000256" key="4">
    <source>
        <dbReference type="SAM" id="SignalP"/>
    </source>
</evidence>
<dbReference type="STRING" id="158500.BES08_16610"/>
<dbReference type="InterPro" id="IPR044665">
    <property type="entry name" value="E_coli_cyclophilin_A-like"/>
</dbReference>